<evidence type="ECO:0000256" key="1">
    <source>
        <dbReference type="SAM" id="MobiDB-lite"/>
    </source>
</evidence>
<protein>
    <recommendedName>
        <fullName evidence="2">Sulphotransferase Stf0 domain-containing protein</fullName>
    </recommendedName>
</protein>
<reference evidence="3" key="1">
    <citation type="submission" date="2020-11" db="EMBL/GenBank/DDBJ databases">
        <title>Bacterial whole genome sequence for Caenimonas sp. DR4.4.</title>
        <authorList>
            <person name="Le V."/>
            <person name="Ko S.-R."/>
            <person name="Ahn C.-Y."/>
            <person name="Oh H.-M."/>
        </authorList>
    </citation>
    <scope>NUCLEOTIDE SEQUENCE</scope>
    <source>
        <strain evidence="3">DR4.4</strain>
    </source>
</reference>
<dbReference type="AlphaFoldDB" id="A0A931MI63"/>
<feature type="compositionally biased region" description="Basic and acidic residues" evidence="1">
    <location>
        <begin position="7"/>
        <end position="20"/>
    </location>
</feature>
<organism evidence="3 4">
    <name type="scientific">Caenimonas aquaedulcis</name>
    <dbReference type="NCBI Taxonomy" id="2793270"/>
    <lineage>
        <taxon>Bacteria</taxon>
        <taxon>Pseudomonadati</taxon>
        <taxon>Pseudomonadota</taxon>
        <taxon>Betaproteobacteria</taxon>
        <taxon>Burkholderiales</taxon>
        <taxon>Comamonadaceae</taxon>
        <taxon>Caenimonas</taxon>
    </lineage>
</organism>
<sequence>MVTIAITDKHKREMSPERDFPEATPVTLRYGILSSPRSGSTLLGRLLHETKAAGDPQEFFNPPLIALERQKPGNEKLNMNQFLRVMEKRRTSPNGVFGMKMHYSQVLSVFRAAQPNQNVVNFLRKFDKLIWIRRRDRIGQAISQAVAAKTNVWSSEDTRFRKNPDISVHPYECVETLRVVARDDTGWEQLVKQAPLDVHQIWYEDLVSQYEEQGRQVLRYLGIDGQVAAIPAQPIEKQSGELNDRLRRDLHAYLGLPPVA</sequence>
<dbReference type="Pfam" id="PF09037">
    <property type="entry name" value="Sulphotransf"/>
    <property type="match status" value="1"/>
</dbReference>
<comment type="caution">
    <text evidence="3">The sequence shown here is derived from an EMBL/GenBank/DDBJ whole genome shotgun (WGS) entry which is preliminary data.</text>
</comment>
<name>A0A931MI63_9BURK</name>
<dbReference type="InterPro" id="IPR024628">
    <property type="entry name" value="Sulfotransferase_Stf0_dom"/>
</dbReference>
<dbReference type="InterPro" id="IPR027417">
    <property type="entry name" value="P-loop_NTPase"/>
</dbReference>
<dbReference type="RefSeq" id="WP_196987567.1">
    <property type="nucleotide sequence ID" value="NZ_JADWYS010000001.1"/>
</dbReference>
<dbReference type="Proteomes" id="UP000651050">
    <property type="component" value="Unassembled WGS sequence"/>
</dbReference>
<feature type="domain" description="Sulphotransferase Stf0" evidence="2">
    <location>
        <begin position="30"/>
        <end position="244"/>
    </location>
</feature>
<gene>
    <name evidence="3" type="ORF">I5803_17305</name>
</gene>
<keyword evidence="4" id="KW-1185">Reference proteome</keyword>
<feature type="region of interest" description="Disordered" evidence="1">
    <location>
        <begin position="1"/>
        <end position="20"/>
    </location>
</feature>
<evidence type="ECO:0000259" key="2">
    <source>
        <dbReference type="Pfam" id="PF09037"/>
    </source>
</evidence>
<accession>A0A931MI63</accession>
<proteinExistence type="predicted"/>
<dbReference type="Gene3D" id="3.40.50.300">
    <property type="entry name" value="P-loop containing nucleotide triphosphate hydrolases"/>
    <property type="match status" value="1"/>
</dbReference>
<evidence type="ECO:0000313" key="4">
    <source>
        <dbReference type="Proteomes" id="UP000651050"/>
    </source>
</evidence>
<dbReference type="SUPFAM" id="SSF52540">
    <property type="entry name" value="P-loop containing nucleoside triphosphate hydrolases"/>
    <property type="match status" value="1"/>
</dbReference>
<dbReference type="EMBL" id="JADWYS010000001">
    <property type="protein sequence ID" value="MBG9389791.1"/>
    <property type="molecule type" value="Genomic_DNA"/>
</dbReference>
<evidence type="ECO:0000313" key="3">
    <source>
        <dbReference type="EMBL" id="MBG9389791.1"/>
    </source>
</evidence>